<reference evidence="9 10" key="1">
    <citation type="submission" date="2020-07" db="EMBL/GenBank/DDBJ databases">
        <title>Streptomyces isolated from Indian soil.</title>
        <authorList>
            <person name="Mandal S."/>
            <person name="Maiti P.K."/>
        </authorList>
    </citation>
    <scope>NUCLEOTIDE SEQUENCE [LARGE SCALE GENOMIC DNA]</scope>
    <source>
        <strain evidence="9 10">PSKA28</strain>
    </source>
</reference>
<comment type="subcellular location">
    <subcellularLocation>
        <location evidence="1 7">Cell membrane</location>
        <topology evidence="1 7">Multi-pass membrane protein</topology>
    </subcellularLocation>
</comment>
<dbReference type="PROSITE" id="PS50928">
    <property type="entry name" value="ABC_TM1"/>
    <property type="match status" value="1"/>
</dbReference>
<comment type="caution">
    <text evidence="9">The sequence shown here is derived from an EMBL/GenBank/DDBJ whole genome shotgun (WGS) entry which is preliminary data.</text>
</comment>
<evidence type="ECO:0000256" key="3">
    <source>
        <dbReference type="ARBA" id="ARBA00022475"/>
    </source>
</evidence>
<evidence type="ECO:0000256" key="5">
    <source>
        <dbReference type="ARBA" id="ARBA00022989"/>
    </source>
</evidence>
<dbReference type="CDD" id="cd06261">
    <property type="entry name" value="TM_PBP2"/>
    <property type="match status" value="1"/>
</dbReference>
<evidence type="ECO:0000256" key="4">
    <source>
        <dbReference type="ARBA" id="ARBA00022692"/>
    </source>
</evidence>
<gene>
    <name evidence="9" type="ORF">H1D24_07325</name>
</gene>
<evidence type="ECO:0000313" key="10">
    <source>
        <dbReference type="Proteomes" id="UP000545761"/>
    </source>
</evidence>
<accession>A0A7W0I7W4</accession>
<dbReference type="InterPro" id="IPR050901">
    <property type="entry name" value="BP-dep_ABC_trans_perm"/>
</dbReference>
<dbReference type="PANTHER" id="PTHR32243:SF18">
    <property type="entry name" value="INNER MEMBRANE ABC TRANSPORTER PERMEASE PROTEIN YCJP"/>
    <property type="match status" value="1"/>
</dbReference>
<evidence type="ECO:0000259" key="8">
    <source>
        <dbReference type="PROSITE" id="PS50928"/>
    </source>
</evidence>
<dbReference type="Gene3D" id="1.10.3720.10">
    <property type="entry name" value="MetI-like"/>
    <property type="match status" value="1"/>
</dbReference>
<evidence type="ECO:0000256" key="1">
    <source>
        <dbReference type="ARBA" id="ARBA00004651"/>
    </source>
</evidence>
<dbReference type="PANTHER" id="PTHR32243">
    <property type="entry name" value="MALTOSE TRANSPORT SYSTEM PERMEASE-RELATED"/>
    <property type="match status" value="1"/>
</dbReference>
<feature type="transmembrane region" description="Helical" evidence="7">
    <location>
        <begin position="222"/>
        <end position="244"/>
    </location>
</feature>
<dbReference type="GO" id="GO:0005886">
    <property type="term" value="C:plasma membrane"/>
    <property type="evidence" value="ECO:0007669"/>
    <property type="project" value="UniProtKB-SubCell"/>
</dbReference>
<evidence type="ECO:0000256" key="7">
    <source>
        <dbReference type="RuleBase" id="RU363032"/>
    </source>
</evidence>
<comment type="similarity">
    <text evidence="7">Belongs to the binding-protein-dependent transport system permease family.</text>
</comment>
<evidence type="ECO:0000256" key="2">
    <source>
        <dbReference type="ARBA" id="ARBA00022448"/>
    </source>
</evidence>
<dbReference type="GO" id="GO:0055085">
    <property type="term" value="P:transmembrane transport"/>
    <property type="evidence" value="ECO:0007669"/>
    <property type="project" value="InterPro"/>
</dbReference>
<dbReference type="Pfam" id="PF00528">
    <property type="entry name" value="BPD_transp_1"/>
    <property type="match status" value="1"/>
</dbReference>
<sequence>MTTVQLPTSPATAEDDARRPRTALRVRLRRRRGSRGRSRMRPDVLRSRVAAWTAIAVLGFFGMAPVYWLLITAFTPAEDVFRFPPRLLPTELTLAHFSALAQNNQLFRYLVNSLLVALITAVLSVVVATYMAYSFSKFRYRGRRSLMNLVLASQMFPQAVLLITLYTVFSSFGLLNTYTALVLSFTTFTMPLCVWMLKGIFDTIPDALLEAAAIDGASRWRTLHTIVAPLAAPGMVAAALFAFVRGWNDFIFALTLADKEKQTLPPGLVNTYIGEFQTAWPQLMAASLVVSLPVVVAFMFLQRYLVGGLTAGAVKS</sequence>
<feature type="transmembrane region" description="Helical" evidence="7">
    <location>
        <begin position="109"/>
        <end position="133"/>
    </location>
</feature>
<dbReference type="InterPro" id="IPR000515">
    <property type="entry name" value="MetI-like"/>
</dbReference>
<evidence type="ECO:0000256" key="6">
    <source>
        <dbReference type="ARBA" id="ARBA00023136"/>
    </source>
</evidence>
<keyword evidence="3" id="KW-1003">Cell membrane</keyword>
<feature type="transmembrane region" description="Helical" evidence="7">
    <location>
        <begin position="145"/>
        <end position="169"/>
    </location>
</feature>
<proteinExistence type="inferred from homology"/>
<feature type="domain" description="ABC transmembrane type-1" evidence="8">
    <location>
        <begin position="110"/>
        <end position="301"/>
    </location>
</feature>
<feature type="transmembrane region" description="Helical" evidence="7">
    <location>
        <begin position="279"/>
        <end position="301"/>
    </location>
</feature>
<evidence type="ECO:0000313" key="9">
    <source>
        <dbReference type="EMBL" id="MBA2945632.1"/>
    </source>
</evidence>
<feature type="transmembrane region" description="Helical" evidence="7">
    <location>
        <begin position="181"/>
        <end position="201"/>
    </location>
</feature>
<dbReference type="Proteomes" id="UP000545761">
    <property type="component" value="Unassembled WGS sequence"/>
</dbReference>
<feature type="transmembrane region" description="Helical" evidence="7">
    <location>
        <begin position="49"/>
        <end position="70"/>
    </location>
</feature>
<dbReference type="AlphaFoldDB" id="A0A7W0I7W4"/>
<keyword evidence="4 7" id="KW-0812">Transmembrane</keyword>
<keyword evidence="5 7" id="KW-1133">Transmembrane helix</keyword>
<dbReference type="SUPFAM" id="SSF161098">
    <property type="entry name" value="MetI-like"/>
    <property type="match status" value="1"/>
</dbReference>
<name>A0A7W0I7W4_9ACTN</name>
<keyword evidence="2 7" id="KW-0813">Transport</keyword>
<dbReference type="EMBL" id="JACEHE010000003">
    <property type="protein sequence ID" value="MBA2945632.1"/>
    <property type="molecule type" value="Genomic_DNA"/>
</dbReference>
<dbReference type="InterPro" id="IPR035906">
    <property type="entry name" value="MetI-like_sf"/>
</dbReference>
<organism evidence="9 10">
    <name type="scientific">Streptomyces himalayensis subsp. himalayensis</name>
    <dbReference type="NCBI Taxonomy" id="2756131"/>
    <lineage>
        <taxon>Bacteria</taxon>
        <taxon>Bacillati</taxon>
        <taxon>Actinomycetota</taxon>
        <taxon>Actinomycetes</taxon>
        <taxon>Kitasatosporales</taxon>
        <taxon>Streptomycetaceae</taxon>
        <taxon>Streptomyces</taxon>
        <taxon>Streptomyces himalayensis</taxon>
    </lineage>
</organism>
<protein>
    <submittedName>
        <fullName evidence="9">Carbohydrate ABC transporter permease</fullName>
    </submittedName>
</protein>
<keyword evidence="6 7" id="KW-0472">Membrane</keyword>